<comment type="caution">
    <text evidence="1">The sequence shown here is derived from an EMBL/GenBank/DDBJ whole genome shotgun (WGS) entry which is preliminary data.</text>
</comment>
<reference evidence="1 2" key="1">
    <citation type="submission" date="2013-01" db="EMBL/GenBank/DDBJ databases">
        <authorList>
            <person name="Harkins D.M."/>
            <person name="Durkin A.S."/>
            <person name="Brinkac L.M."/>
            <person name="Haft D.H."/>
            <person name="Selengut J.D."/>
            <person name="Sanka R."/>
            <person name="DePew J."/>
            <person name="Purushe J."/>
            <person name="Matthias M.A."/>
            <person name="Vinetz J.M."/>
            <person name="Sutton G.G."/>
            <person name="Nierman W.C."/>
            <person name="Fouts D.E."/>
        </authorList>
    </citation>
    <scope>NUCLEOTIDE SEQUENCE [LARGE SCALE GENOMIC DNA]</scope>
    <source>
        <strain evidence="1 2">HAI1536</strain>
    </source>
</reference>
<dbReference type="EMBL" id="AKWD02000007">
    <property type="protein sequence ID" value="EMO55318.1"/>
    <property type="molecule type" value="Genomic_DNA"/>
</dbReference>
<dbReference type="Proteomes" id="UP000012112">
    <property type="component" value="Unassembled WGS sequence"/>
</dbReference>
<evidence type="ECO:0000313" key="2">
    <source>
        <dbReference type="Proteomes" id="UP000012112"/>
    </source>
</evidence>
<accession>M6W0J8</accession>
<name>M6W0J8_9LEPT</name>
<gene>
    <name evidence="1" type="ORF">LEP1GSC172_1512</name>
</gene>
<dbReference type="AlphaFoldDB" id="M6W0J8"/>
<protein>
    <submittedName>
        <fullName evidence="1">Uncharacterized protein</fullName>
    </submittedName>
</protein>
<sequence length="42" mass="4562">MGGFTIGSVGTSSKSELLEIKNSRVHAAIPFYIGIYCKFIIL</sequence>
<evidence type="ECO:0000313" key="1">
    <source>
        <dbReference type="EMBL" id="EMO55318.1"/>
    </source>
</evidence>
<proteinExistence type="predicted"/>
<organism evidence="1 2">
    <name type="scientific">Leptospira noguchii</name>
    <dbReference type="NCBI Taxonomy" id="28182"/>
    <lineage>
        <taxon>Bacteria</taxon>
        <taxon>Pseudomonadati</taxon>
        <taxon>Spirochaetota</taxon>
        <taxon>Spirochaetia</taxon>
        <taxon>Leptospirales</taxon>
        <taxon>Leptospiraceae</taxon>
        <taxon>Leptospira</taxon>
    </lineage>
</organism>